<organism evidence="1 2">
    <name type="scientific">Oryzias melastigma</name>
    <name type="common">Marine medaka</name>
    <dbReference type="NCBI Taxonomy" id="30732"/>
    <lineage>
        <taxon>Eukaryota</taxon>
        <taxon>Metazoa</taxon>
        <taxon>Chordata</taxon>
        <taxon>Craniata</taxon>
        <taxon>Vertebrata</taxon>
        <taxon>Euteleostomi</taxon>
        <taxon>Actinopterygii</taxon>
        <taxon>Neopterygii</taxon>
        <taxon>Teleostei</taxon>
        <taxon>Neoteleostei</taxon>
        <taxon>Acanthomorphata</taxon>
        <taxon>Ovalentaria</taxon>
        <taxon>Atherinomorphae</taxon>
        <taxon>Beloniformes</taxon>
        <taxon>Adrianichthyidae</taxon>
        <taxon>Oryziinae</taxon>
        <taxon>Oryzias</taxon>
    </lineage>
</organism>
<proteinExistence type="predicted"/>
<dbReference type="AlphaFoldDB" id="A0A834CCC8"/>
<accession>A0A834CCC8</accession>
<protein>
    <submittedName>
        <fullName evidence="1">Uncharacterized protein</fullName>
    </submittedName>
</protein>
<gene>
    <name evidence="1" type="ORF">FQA47_010866</name>
</gene>
<sequence length="87" mass="9279">MESQVRVSTKRGNYGGLQRGLVLGPSVSFGEPECHVPVRFAAGLVRRKTVRPALPLLKCEPARAHLLAANDERVSGGILGIPCCVQS</sequence>
<dbReference type="EMBL" id="WKFB01000373">
    <property type="protein sequence ID" value="KAF6725124.1"/>
    <property type="molecule type" value="Genomic_DNA"/>
</dbReference>
<dbReference type="Proteomes" id="UP000646548">
    <property type="component" value="Unassembled WGS sequence"/>
</dbReference>
<name>A0A834CCC8_ORYME</name>
<comment type="caution">
    <text evidence="1">The sequence shown here is derived from an EMBL/GenBank/DDBJ whole genome shotgun (WGS) entry which is preliminary data.</text>
</comment>
<evidence type="ECO:0000313" key="2">
    <source>
        <dbReference type="Proteomes" id="UP000646548"/>
    </source>
</evidence>
<evidence type="ECO:0000313" key="1">
    <source>
        <dbReference type="EMBL" id="KAF6725124.1"/>
    </source>
</evidence>
<reference evidence="1" key="1">
    <citation type="journal article" name="BMC Genomics">
        <title>Long-read sequencing and de novo genome assembly of marine medaka (Oryzias melastigma).</title>
        <authorList>
            <person name="Liang P."/>
            <person name="Saqib H.S.A."/>
            <person name="Ni X."/>
            <person name="Shen Y."/>
        </authorList>
    </citation>
    <scope>NUCLEOTIDE SEQUENCE</scope>
    <source>
        <strain evidence="1">Bigg-433</strain>
    </source>
</reference>